<evidence type="ECO:0000313" key="3">
    <source>
        <dbReference type="Ensembl" id="ENSAZOP00000007979.1"/>
    </source>
</evidence>
<reference evidence="3" key="2">
    <citation type="submission" date="2025-09" db="UniProtKB">
        <authorList>
            <consortium name="Ensembl"/>
        </authorList>
    </citation>
    <scope>IDENTIFICATION</scope>
</reference>
<dbReference type="InterPro" id="IPR015370">
    <property type="entry name" value="TCR_alpha_C"/>
</dbReference>
<evidence type="ECO:0000313" key="4">
    <source>
        <dbReference type="Proteomes" id="UP000694549"/>
    </source>
</evidence>
<name>A0A8B9UGD3_9AVES</name>
<feature type="domain" description="T-cell receptor alpha chain constant" evidence="2">
    <location>
        <begin position="113"/>
        <end position="182"/>
    </location>
</feature>
<keyword evidence="1" id="KW-0472">Membrane</keyword>
<reference evidence="3" key="1">
    <citation type="submission" date="2025-08" db="UniProtKB">
        <authorList>
            <consortium name="Ensembl"/>
        </authorList>
    </citation>
    <scope>IDENTIFICATION</scope>
</reference>
<protein>
    <recommendedName>
        <fullName evidence="2">T-cell receptor alpha chain constant domain-containing protein</fullName>
    </recommendedName>
</protein>
<proteinExistence type="predicted"/>
<keyword evidence="4" id="KW-1185">Reference proteome</keyword>
<dbReference type="Gene3D" id="2.60.40.10">
    <property type="entry name" value="Immunoglobulins"/>
    <property type="match status" value="1"/>
</dbReference>
<keyword evidence="1" id="KW-0812">Transmembrane</keyword>
<dbReference type="Proteomes" id="UP000694549">
    <property type="component" value="Unplaced"/>
</dbReference>
<organism evidence="3 4">
    <name type="scientific">Anas zonorhyncha</name>
    <name type="common">Eastern spot-billed duck</name>
    <dbReference type="NCBI Taxonomy" id="75864"/>
    <lineage>
        <taxon>Eukaryota</taxon>
        <taxon>Metazoa</taxon>
        <taxon>Chordata</taxon>
        <taxon>Craniata</taxon>
        <taxon>Vertebrata</taxon>
        <taxon>Euteleostomi</taxon>
        <taxon>Archelosauria</taxon>
        <taxon>Archosauria</taxon>
        <taxon>Dinosauria</taxon>
        <taxon>Saurischia</taxon>
        <taxon>Theropoda</taxon>
        <taxon>Coelurosauria</taxon>
        <taxon>Aves</taxon>
        <taxon>Neognathae</taxon>
        <taxon>Galloanserae</taxon>
        <taxon>Anseriformes</taxon>
        <taxon>Anatidae</taxon>
        <taxon>Anatinae</taxon>
        <taxon>Anas</taxon>
    </lineage>
</organism>
<dbReference type="InterPro" id="IPR013783">
    <property type="entry name" value="Ig-like_fold"/>
</dbReference>
<dbReference type="Ensembl" id="ENSAZOT00000008508.1">
    <property type="protein sequence ID" value="ENSAZOP00000007979.1"/>
    <property type="gene ID" value="ENSAZOG00000005082.1"/>
</dbReference>
<evidence type="ECO:0000256" key="1">
    <source>
        <dbReference type="SAM" id="Phobius"/>
    </source>
</evidence>
<dbReference type="AlphaFoldDB" id="A0A8B9UGD3"/>
<evidence type="ECO:0000259" key="2">
    <source>
        <dbReference type="Pfam" id="PF09291"/>
    </source>
</evidence>
<sequence>MAALCALCQDFPWVVESCRVPGCLITVGDHLQRSALLDGNVSGWSNMTPTAVPLSVLEHVAPHQLPDFAVTLWKSSLGFLKWEEMLCDFGSGNKLTFGSGTRLSVLPKVVPSPSVYRLTTKDDENLEMCLITDYAPKNLNVKSDSADSKTEAVVEVETSENKQEASYLTTYWANKNEMECGAEDKKAGKLEGKDPKSGASTVCVTGMSPHFKTDENLNMLSFTQLGLKIILMKAVIFNVVMTILMWKKKVSMQGRW</sequence>
<accession>A0A8B9UGD3</accession>
<keyword evidence="1" id="KW-1133">Transmembrane helix</keyword>
<dbReference type="Pfam" id="PF09291">
    <property type="entry name" value="DUF1968"/>
    <property type="match status" value="1"/>
</dbReference>
<feature type="transmembrane region" description="Helical" evidence="1">
    <location>
        <begin position="225"/>
        <end position="246"/>
    </location>
</feature>